<comment type="caution">
    <text evidence="4">The sequence shown here is derived from an EMBL/GenBank/DDBJ whole genome shotgun (WGS) entry which is preliminary data.</text>
</comment>
<name>A0A822AHS3_9BILA</name>
<feature type="domain" description="PDEase" evidence="3">
    <location>
        <begin position="1"/>
        <end position="79"/>
    </location>
</feature>
<dbReference type="Proteomes" id="UP000663848">
    <property type="component" value="Unassembled WGS sequence"/>
</dbReference>
<evidence type="ECO:0000313" key="5">
    <source>
        <dbReference type="Proteomes" id="UP000663848"/>
    </source>
</evidence>
<feature type="non-terminal residue" evidence="4">
    <location>
        <position position="1"/>
    </location>
</feature>
<dbReference type="EMBL" id="CAJOBR010030150">
    <property type="protein sequence ID" value="CAF4989558.1"/>
    <property type="molecule type" value="Genomic_DNA"/>
</dbReference>
<dbReference type="GO" id="GO:0007165">
    <property type="term" value="P:signal transduction"/>
    <property type="evidence" value="ECO:0007669"/>
    <property type="project" value="InterPro"/>
</dbReference>
<evidence type="ECO:0000256" key="2">
    <source>
        <dbReference type="ARBA" id="ARBA00022801"/>
    </source>
</evidence>
<sequence>MRMEEYNIVSEFTSEEYKNFRHLVIEMVLATDMSCHFTQLKTMKSLLSLPENVEKAKALALILHCADISHPGKPWDIHH</sequence>
<evidence type="ECO:0000259" key="3">
    <source>
        <dbReference type="PROSITE" id="PS51845"/>
    </source>
</evidence>
<dbReference type="AlphaFoldDB" id="A0A822AHS3"/>
<dbReference type="PROSITE" id="PS51845">
    <property type="entry name" value="PDEASE_I_2"/>
    <property type="match status" value="1"/>
</dbReference>
<dbReference type="InterPro" id="IPR002073">
    <property type="entry name" value="PDEase_catalytic_dom"/>
</dbReference>
<protein>
    <recommendedName>
        <fullName evidence="3">PDEase domain-containing protein</fullName>
    </recommendedName>
</protein>
<proteinExistence type="predicted"/>
<dbReference type="SUPFAM" id="SSF109604">
    <property type="entry name" value="HD-domain/PDEase-like"/>
    <property type="match status" value="1"/>
</dbReference>
<accession>A0A822AHS3</accession>
<evidence type="ECO:0000313" key="4">
    <source>
        <dbReference type="EMBL" id="CAF4989558.1"/>
    </source>
</evidence>
<keyword evidence="2" id="KW-0378">Hydrolase</keyword>
<dbReference type="InterPro" id="IPR036971">
    <property type="entry name" value="PDEase_catalytic_dom_sf"/>
</dbReference>
<keyword evidence="1" id="KW-0479">Metal-binding</keyword>
<evidence type="ECO:0000256" key="1">
    <source>
        <dbReference type="ARBA" id="ARBA00022723"/>
    </source>
</evidence>
<dbReference type="PANTHER" id="PTHR11347">
    <property type="entry name" value="CYCLIC NUCLEOTIDE PHOSPHODIESTERASE"/>
    <property type="match status" value="1"/>
</dbReference>
<dbReference type="Gene3D" id="1.10.1300.10">
    <property type="entry name" value="3'5'-cyclic nucleotide phosphodiesterase, catalytic domain"/>
    <property type="match status" value="1"/>
</dbReference>
<gene>
    <name evidence="4" type="ORF">QYT958_LOCUS36959</name>
</gene>
<organism evidence="4 5">
    <name type="scientific">Rotaria socialis</name>
    <dbReference type="NCBI Taxonomy" id="392032"/>
    <lineage>
        <taxon>Eukaryota</taxon>
        <taxon>Metazoa</taxon>
        <taxon>Spiralia</taxon>
        <taxon>Gnathifera</taxon>
        <taxon>Rotifera</taxon>
        <taxon>Eurotatoria</taxon>
        <taxon>Bdelloidea</taxon>
        <taxon>Philodinida</taxon>
        <taxon>Philodinidae</taxon>
        <taxon>Rotaria</taxon>
    </lineage>
</organism>
<dbReference type="GO" id="GO:0046872">
    <property type="term" value="F:metal ion binding"/>
    <property type="evidence" value="ECO:0007669"/>
    <property type="project" value="UniProtKB-KW"/>
</dbReference>
<dbReference type="GO" id="GO:0004114">
    <property type="term" value="F:3',5'-cyclic-nucleotide phosphodiesterase activity"/>
    <property type="evidence" value="ECO:0007669"/>
    <property type="project" value="InterPro"/>
</dbReference>
<reference evidence="4" key="1">
    <citation type="submission" date="2021-02" db="EMBL/GenBank/DDBJ databases">
        <authorList>
            <person name="Nowell W R."/>
        </authorList>
    </citation>
    <scope>NUCLEOTIDE SEQUENCE</scope>
</reference>
<dbReference type="Pfam" id="PF00233">
    <property type="entry name" value="PDEase_I"/>
    <property type="match status" value="1"/>
</dbReference>